<dbReference type="Proteomes" id="UP001732780">
    <property type="component" value="Chromosome 23"/>
</dbReference>
<accession>A0AC58PDS3</accession>
<organism evidence="1 2">
    <name type="scientific">Camelus bactrianus</name>
    <name type="common">Bactrian camel</name>
    <dbReference type="NCBI Taxonomy" id="9837"/>
    <lineage>
        <taxon>Eukaryota</taxon>
        <taxon>Metazoa</taxon>
        <taxon>Chordata</taxon>
        <taxon>Craniata</taxon>
        <taxon>Vertebrata</taxon>
        <taxon>Euteleostomi</taxon>
        <taxon>Mammalia</taxon>
        <taxon>Eutheria</taxon>
        <taxon>Laurasiatheria</taxon>
        <taxon>Artiodactyla</taxon>
        <taxon>Tylopoda</taxon>
        <taxon>Camelidae</taxon>
        <taxon>Camelus</taxon>
    </lineage>
</organism>
<dbReference type="RefSeq" id="XP_074208180.1">
    <property type="nucleotide sequence ID" value="XM_074352079.1"/>
</dbReference>
<proteinExistence type="predicted"/>
<keyword evidence="1" id="KW-1185">Reference proteome</keyword>
<sequence length="261" mass="30046">MFLALKERLQLDWVAWRLHVFYKRKKHKFIFIISWNEIEGKFVITCYNRMAQRQRSGTSGQVCLGHDLDTCGWKILSQEFFMETHDREYYEPLASCSRRTRKRIQGVPMPCDSGAVPPGTERYRYAHATLSERFVTSCGFWPAEVPPRRNKLLKTLWKSEESQRELGASSLSNLPHLLSTVKGGMQEFREGQGGITSHFTVPVAALASLHLHLILLGNYHSHLSFQQPPPWSVSRHQDGGKTLHQQKDCSSLSAQWMISIF</sequence>
<reference evidence="2" key="1">
    <citation type="submission" date="2025-08" db="UniProtKB">
        <authorList>
            <consortium name="RefSeq"/>
        </authorList>
    </citation>
    <scope>IDENTIFICATION</scope>
    <source>
        <tissue evidence="2">Blood</tissue>
    </source>
</reference>
<protein>
    <submittedName>
        <fullName evidence="2">Uncharacterized protein LOC141574800 isoform X1</fullName>
    </submittedName>
</protein>
<evidence type="ECO:0000313" key="1">
    <source>
        <dbReference type="Proteomes" id="UP001732780"/>
    </source>
</evidence>
<gene>
    <name evidence="2" type="primary">LOC141574800</name>
</gene>
<name>A0AC58PDS3_CAMBA</name>
<evidence type="ECO:0000313" key="2">
    <source>
        <dbReference type="RefSeq" id="XP_074208180.1"/>
    </source>
</evidence>